<dbReference type="GO" id="GO:0000447">
    <property type="term" value="P:endonucleolytic cleavage in ITS1 to separate SSU-rRNA from 5.8S rRNA and LSU-rRNA from tricistronic rRNA transcript (SSU-rRNA, 5.8S rRNA, LSU-rRNA)"/>
    <property type="evidence" value="ECO:0007669"/>
    <property type="project" value="TreeGrafter"/>
</dbReference>
<dbReference type="Pfam" id="PF12936">
    <property type="entry name" value="Kri1_C"/>
    <property type="match status" value="1"/>
</dbReference>
<evidence type="ECO:0000259" key="3">
    <source>
        <dbReference type="Pfam" id="PF12936"/>
    </source>
</evidence>
<reference evidence="4 5" key="1">
    <citation type="journal article" date="2021" name="Hortic Res">
        <title>The domestication of Cucurbita argyrosperma as revealed by the genome of its wild relative.</title>
        <authorList>
            <person name="Barrera-Redondo J."/>
            <person name="Sanchez-de la Vega G."/>
            <person name="Aguirre-Liguori J.A."/>
            <person name="Castellanos-Morales G."/>
            <person name="Gutierrez-Guerrero Y.T."/>
            <person name="Aguirre-Dugua X."/>
            <person name="Aguirre-Planter E."/>
            <person name="Tenaillon M.I."/>
            <person name="Lira-Saade R."/>
            <person name="Eguiarte L.E."/>
        </authorList>
    </citation>
    <scope>NUCLEOTIDE SEQUENCE [LARGE SCALE GENOMIC DNA]</scope>
    <source>
        <strain evidence="4">JBR-2021</strain>
    </source>
</reference>
<proteinExistence type="inferred from homology"/>
<dbReference type="Proteomes" id="UP000685013">
    <property type="component" value="Chromosome 2"/>
</dbReference>
<feature type="non-terminal residue" evidence="4">
    <location>
        <position position="1"/>
    </location>
</feature>
<gene>
    <name evidence="4" type="primary">KRI1</name>
    <name evidence="4" type="ORF">SDJN03_02962</name>
</gene>
<dbReference type="AlphaFoldDB" id="A0AAV6P2N7"/>
<evidence type="ECO:0000313" key="4">
    <source>
        <dbReference type="EMBL" id="KAG6605645.1"/>
    </source>
</evidence>
<dbReference type="GO" id="GO:0005730">
    <property type="term" value="C:nucleolus"/>
    <property type="evidence" value="ECO:0007669"/>
    <property type="project" value="TreeGrafter"/>
</dbReference>
<protein>
    <submittedName>
        <fullName evidence="4">Protein KRI1-like protein</fullName>
    </submittedName>
</protein>
<evidence type="ECO:0000256" key="1">
    <source>
        <dbReference type="ARBA" id="ARBA00007473"/>
    </source>
</evidence>
<dbReference type="InterPro" id="IPR024626">
    <property type="entry name" value="Kri1-like_C"/>
</dbReference>
<organism evidence="4 5">
    <name type="scientific">Cucurbita argyrosperma subsp. sororia</name>
    <dbReference type="NCBI Taxonomy" id="37648"/>
    <lineage>
        <taxon>Eukaryota</taxon>
        <taxon>Viridiplantae</taxon>
        <taxon>Streptophyta</taxon>
        <taxon>Embryophyta</taxon>
        <taxon>Tracheophyta</taxon>
        <taxon>Spermatophyta</taxon>
        <taxon>Magnoliopsida</taxon>
        <taxon>eudicotyledons</taxon>
        <taxon>Gunneridae</taxon>
        <taxon>Pentapetalae</taxon>
        <taxon>rosids</taxon>
        <taxon>fabids</taxon>
        <taxon>Cucurbitales</taxon>
        <taxon>Cucurbitaceae</taxon>
        <taxon>Cucurbiteae</taxon>
        <taxon>Cucurbita</taxon>
    </lineage>
</organism>
<dbReference type="EMBL" id="JAGKQH010000002">
    <property type="protein sequence ID" value="KAG6605645.1"/>
    <property type="molecule type" value="Genomic_DNA"/>
</dbReference>
<feature type="domain" description="Kri1-like C-terminal" evidence="3">
    <location>
        <begin position="153"/>
        <end position="217"/>
    </location>
</feature>
<dbReference type="InterPro" id="IPR018034">
    <property type="entry name" value="Kri1"/>
</dbReference>
<name>A0AAV6P2N7_9ROSI</name>
<dbReference type="PANTHER" id="PTHR14490:SF5">
    <property type="entry name" value="PROTEIN KRI1 HOMOLOG"/>
    <property type="match status" value="1"/>
</dbReference>
<comment type="caution">
    <text evidence="4">The sequence shown here is derived from an EMBL/GenBank/DDBJ whole genome shotgun (WGS) entry which is preliminary data.</text>
</comment>
<feature type="region of interest" description="Disordered" evidence="2">
    <location>
        <begin position="113"/>
        <end position="144"/>
    </location>
</feature>
<keyword evidence="5" id="KW-1185">Reference proteome</keyword>
<comment type="similarity">
    <text evidence="1">Belongs to the KRI1 family.</text>
</comment>
<dbReference type="PANTHER" id="PTHR14490">
    <property type="entry name" value="ZINC FINGER, ZZ TYPE"/>
    <property type="match status" value="1"/>
</dbReference>
<feature type="region of interest" description="Disordered" evidence="2">
    <location>
        <begin position="79"/>
        <end position="99"/>
    </location>
</feature>
<feature type="compositionally biased region" description="Acidic residues" evidence="2">
    <location>
        <begin position="119"/>
        <end position="129"/>
    </location>
</feature>
<dbReference type="GO" id="GO:0030686">
    <property type="term" value="C:90S preribosome"/>
    <property type="evidence" value="ECO:0007669"/>
    <property type="project" value="TreeGrafter"/>
</dbReference>
<dbReference type="Pfam" id="PF05178">
    <property type="entry name" value="Kri1"/>
    <property type="match status" value="1"/>
</dbReference>
<evidence type="ECO:0000313" key="5">
    <source>
        <dbReference type="Proteomes" id="UP000685013"/>
    </source>
</evidence>
<evidence type="ECO:0000256" key="2">
    <source>
        <dbReference type="SAM" id="MobiDB-lite"/>
    </source>
</evidence>
<sequence length="227" mass="26728">MYLKDVIAKHLIEEGTEFDDERTKNMKIYDKEREEIRKAFFEAAEVQDDEDDLDEDFDPEEYDKMMKVAFGEEYYEKADDAPEFGSDMDNERGWASSETGDGFLAARERSLEHKIDSDLSNEDNEEEGEEHGSEDEQGKRKRKRKLSLYTKAKEVMMEEYYKLDYEDTIEDLKARFKYAKIRPNRYGLSTAEIMALDDKELNQFVSMKKLAPYTRKNGRCQIVLDSS</sequence>
<accession>A0AAV6P2N7</accession>